<keyword evidence="1" id="KW-0812">Transmembrane</keyword>
<keyword evidence="1" id="KW-0472">Membrane</keyword>
<reference evidence="2" key="1">
    <citation type="submission" date="2018-08" db="EMBL/GenBank/DDBJ databases">
        <title>Comparative Plastid Genomics of Synurophyceae: Evolutionary Evidence of Lateral Gene Transfer and Inverted Repeat Dynamics.</title>
        <authorList>
            <person name="Kim J.I."/>
            <person name="Shin H."/>
            <person name="Skaloud P."/>
            <person name="Jung J."/>
            <person name="Yoon H.S."/>
            <person name="Archibald J.M."/>
            <person name="Shin W."/>
        </authorList>
    </citation>
    <scope>NUCLEOTIDE SEQUENCE</scope>
    <source>
        <strain evidence="2">FBCC200022</strain>
    </source>
</reference>
<dbReference type="AlphaFoldDB" id="A0A3G2QZG1"/>
<protein>
    <submittedName>
        <fullName evidence="2">Ycf36</fullName>
    </submittedName>
</protein>
<feature type="transmembrane region" description="Helical" evidence="1">
    <location>
        <begin position="44"/>
        <end position="60"/>
    </location>
</feature>
<evidence type="ECO:0000256" key="1">
    <source>
        <dbReference type="SAM" id="Phobius"/>
    </source>
</evidence>
<evidence type="ECO:0000313" key="2">
    <source>
        <dbReference type="EMBL" id="AYO28291.1"/>
    </source>
</evidence>
<dbReference type="EMBL" id="MH795129">
    <property type="protein sequence ID" value="AYO28291.1"/>
    <property type="molecule type" value="Genomic_DNA"/>
</dbReference>
<organism evidence="2">
    <name type="scientific">Synura sphagnicola</name>
    <dbReference type="NCBI Taxonomy" id="52556"/>
    <lineage>
        <taxon>Eukaryota</taxon>
        <taxon>Sar</taxon>
        <taxon>Stramenopiles</taxon>
        <taxon>Ochrophyta</taxon>
        <taxon>Synurophyceae</taxon>
        <taxon>Synurales</taxon>
        <taxon>Mallomonadaceae</taxon>
        <taxon>Synura</taxon>
    </lineage>
</organism>
<accession>A0A3G2QZG1</accession>
<proteinExistence type="predicted"/>
<keyword evidence="1" id="KW-1133">Transmembrane helix</keyword>
<name>A0A3G2QZG1_9STRA</name>
<geneLocation type="plastid" evidence="2"/>
<gene>
    <name evidence="2" type="primary">ycf36</name>
</gene>
<dbReference type="Pfam" id="PF06799">
    <property type="entry name" value="CGLD27-like"/>
    <property type="match status" value="1"/>
</dbReference>
<sequence>MIFEVKKVFLCPVPEDQKPITEYLLLTKNSFCVYPKKKVKKSSFFPNFFGFLVLFPFFSLQQKFKQSRFFYEENSWYQAEIWEKPFLVIKNDHLLNNQRIGEKLQKLCLLLLLTLFFSLHFL</sequence>
<dbReference type="InterPro" id="IPR009631">
    <property type="entry name" value="CGLD27-like"/>
</dbReference>
<keyword evidence="2" id="KW-0934">Plastid</keyword>
<dbReference type="EMBL" id="MH795129">
    <property type="protein sequence ID" value="AYO28327.1"/>
    <property type="molecule type" value="Genomic_DNA"/>
</dbReference>